<dbReference type="AlphaFoldDB" id="A0AAP0B8H5"/>
<accession>A0AAP0B8H5</accession>
<dbReference type="Proteomes" id="UP001418222">
    <property type="component" value="Unassembled WGS sequence"/>
</dbReference>
<comment type="caution">
    <text evidence="1">The sequence shown here is derived from an EMBL/GenBank/DDBJ whole genome shotgun (WGS) entry which is preliminary data.</text>
</comment>
<dbReference type="EMBL" id="JBBWWQ010000013">
    <property type="protein sequence ID" value="KAK8933463.1"/>
    <property type="molecule type" value="Genomic_DNA"/>
</dbReference>
<keyword evidence="2" id="KW-1185">Reference proteome</keyword>
<evidence type="ECO:0000313" key="1">
    <source>
        <dbReference type="EMBL" id="KAK8933463.1"/>
    </source>
</evidence>
<reference evidence="1 2" key="1">
    <citation type="journal article" date="2022" name="Nat. Plants">
        <title>Genomes of leafy and leafless Platanthera orchids illuminate the evolution of mycoheterotrophy.</title>
        <authorList>
            <person name="Li M.H."/>
            <person name="Liu K.W."/>
            <person name="Li Z."/>
            <person name="Lu H.C."/>
            <person name="Ye Q.L."/>
            <person name="Zhang D."/>
            <person name="Wang J.Y."/>
            <person name="Li Y.F."/>
            <person name="Zhong Z.M."/>
            <person name="Liu X."/>
            <person name="Yu X."/>
            <person name="Liu D.K."/>
            <person name="Tu X.D."/>
            <person name="Liu B."/>
            <person name="Hao Y."/>
            <person name="Liao X.Y."/>
            <person name="Jiang Y.T."/>
            <person name="Sun W.H."/>
            <person name="Chen J."/>
            <person name="Chen Y.Q."/>
            <person name="Ai Y."/>
            <person name="Zhai J.W."/>
            <person name="Wu S.S."/>
            <person name="Zhou Z."/>
            <person name="Hsiao Y.Y."/>
            <person name="Wu W.L."/>
            <person name="Chen Y.Y."/>
            <person name="Lin Y.F."/>
            <person name="Hsu J.L."/>
            <person name="Li C.Y."/>
            <person name="Wang Z.W."/>
            <person name="Zhao X."/>
            <person name="Zhong W.Y."/>
            <person name="Ma X.K."/>
            <person name="Ma L."/>
            <person name="Huang J."/>
            <person name="Chen G.Z."/>
            <person name="Huang M.Z."/>
            <person name="Huang L."/>
            <person name="Peng D.H."/>
            <person name="Luo Y.B."/>
            <person name="Zou S.Q."/>
            <person name="Chen S.P."/>
            <person name="Lan S."/>
            <person name="Tsai W.C."/>
            <person name="Van de Peer Y."/>
            <person name="Liu Z.J."/>
        </authorList>
    </citation>
    <scope>NUCLEOTIDE SEQUENCE [LARGE SCALE GENOMIC DNA]</scope>
    <source>
        <strain evidence="1">Lor287</strain>
    </source>
</reference>
<name>A0AAP0B8H5_9ASPA</name>
<evidence type="ECO:0000313" key="2">
    <source>
        <dbReference type="Proteomes" id="UP001418222"/>
    </source>
</evidence>
<sequence length="57" mass="6388">MSTLVCHFEVNPLRPRSGYTQPSSAQIRPLCARIWRPPAACHRDSDDSPSIYTSCVL</sequence>
<organism evidence="1 2">
    <name type="scientific">Platanthera zijinensis</name>
    <dbReference type="NCBI Taxonomy" id="2320716"/>
    <lineage>
        <taxon>Eukaryota</taxon>
        <taxon>Viridiplantae</taxon>
        <taxon>Streptophyta</taxon>
        <taxon>Embryophyta</taxon>
        <taxon>Tracheophyta</taxon>
        <taxon>Spermatophyta</taxon>
        <taxon>Magnoliopsida</taxon>
        <taxon>Liliopsida</taxon>
        <taxon>Asparagales</taxon>
        <taxon>Orchidaceae</taxon>
        <taxon>Orchidoideae</taxon>
        <taxon>Orchideae</taxon>
        <taxon>Orchidinae</taxon>
        <taxon>Platanthera</taxon>
    </lineage>
</organism>
<proteinExistence type="predicted"/>
<gene>
    <name evidence="1" type="ORF">KSP39_PZI016001</name>
</gene>
<protein>
    <submittedName>
        <fullName evidence="1">Uncharacterized protein</fullName>
    </submittedName>
</protein>